<dbReference type="InterPro" id="IPR042214">
    <property type="entry name" value="TruD_catalytic"/>
</dbReference>
<sequence length="518" mass="58266">PVEDKAARATVHQLIREHLGKEAVSDTVDGAIRIRSLYHVKTKDIRGGIRGRQRDSALPVSWDEMPGHYCEFLLYKEGKDTMDAIDHICRTTRLHTKVFSYAGTKDRQAVTVQRVTAHKVTADRLLQVNQHRAPVRVGNFRYVKQSLRLGDLGGNRFVIVLRDVKGCTEDALKTSLVSLSEHGFINYYGTQRFGTGTVPTQQIGACMLRADWERVTQLLLTSEAGAGQEKSRPAQARTHWKEHQDPAAAAKLFPHHCVAERALLQHFARRPENRTDYYGAVMAMPFNLRKLYAHGYQSYVWNCAATERIQRYGLHPVVGDLVADHQRSAQEAEDEADAALSTEDAAETNGRDRILSVVEVTADNVHLYRPEDVVLPLPGHRIRYPTNDIGAYIADLMKKDGLDPHAMERNVDFISLPGSYRRVLAVPRDVQWELLRYDDPTASLALSDLERLAGKPEIHSDQGRYLAIRLAFTLTAGQYATMALRELMHQDTSSAYQFHLSKQHAQHASTSSTTTADE</sequence>
<dbReference type="PANTHER" id="PTHR13326">
    <property type="entry name" value="TRNA PSEUDOURIDINE SYNTHASE D"/>
    <property type="match status" value="1"/>
</dbReference>
<evidence type="ECO:0000256" key="2">
    <source>
        <dbReference type="ARBA" id="ARBA00022694"/>
    </source>
</evidence>
<feature type="domain" description="TRUD" evidence="5">
    <location>
        <begin position="183"/>
        <end position="426"/>
    </location>
</feature>
<dbReference type="InterPro" id="IPR001656">
    <property type="entry name" value="PsdUridine_synth_TruD"/>
</dbReference>
<proteinExistence type="inferred from homology"/>
<feature type="region of interest" description="Disordered" evidence="4">
    <location>
        <begin position="326"/>
        <end position="347"/>
    </location>
</feature>
<keyword evidence="7" id="KW-1185">Reference proteome</keyword>
<evidence type="ECO:0000256" key="4">
    <source>
        <dbReference type="SAM" id="MobiDB-lite"/>
    </source>
</evidence>
<dbReference type="InterPro" id="IPR020119">
    <property type="entry name" value="PsdUridine_synth_TruD_CS"/>
</dbReference>
<dbReference type="Pfam" id="PF01142">
    <property type="entry name" value="TruD"/>
    <property type="match status" value="1"/>
</dbReference>
<organism evidence="6 7">
    <name type="scientific">Syncephalis pseudoplumigaleata</name>
    <dbReference type="NCBI Taxonomy" id="1712513"/>
    <lineage>
        <taxon>Eukaryota</taxon>
        <taxon>Fungi</taxon>
        <taxon>Fungi incertae sedis</taxon>
        <taxon>Zoopagomycota</taxon>
        <taxon>Zoopagomycotina</taxon>
        <taxon>Zoopagomycetes</taxon>
        <taxon>Zoopagales</taxon>
        <taxon>Piptocephalidaceae</taxon>
        <taxon>Syncephalis</taxon>
    </lineage>
</organism>
<protein>
    <submittedName>
        <fullName evidence="6">Pseudouridine synthase</fullName>
    </submittedName>
</protein>
<dbReference type="Gene3D" id="3.30.2350.20">
    <property type="entry name" value="TruD, catalytic domain"/>
    <property type="match status" value="2"/>
</dbReference>
<dbReference type="PROSITE" id="PS50984">
    <property type="entry name" value="TRUD"/>
    <property type="match status" value="1"/>
</dbReference>
<dbReference type="Proteomes" id="UP000278143">
    <property type="component" value="Unassembled WGS sequence"/>
</dbReference>
<dbReference type="AlphaFoldDB" id="A0A4P9Z3F8"/>
<keyword evidence="3" id="KW-0413">Isomerase</keyword>
<dbReference type="InterPro" id="IPR011760">
    <property type="entry name" value="PsdUridine_synth_TruD_insert"/>
</dbReference>
<evidence type="ECO:0000313" key="7">
    <source>
        <dbReference type="Proteomes" id="UP000278143"/>
    </source>
</evidence>
<feature type="non-terminal residue" evidence="6">
    <location>
        <position position="1"/>
    </location>
</feature>
<dbReference type="InterPro" id="IPR020103">
    <property type="entry name" value="PsdUridine_synth_cat_dom_sf"/>
</dbReference>
<dbReference type="GO" id="GO:0003723">
    <property type="term" value="F:RNA binding"/>
    <property type="evidence" value="ECO:0007669"/>
    <property type="project" value="InterPro"/>
</dbReference>
<dbReference type="PANTHER" id="PTHR13326:SF21">
    <property type="entry name" value="PSEUDOURIDYLATE SYNTHASE PUS7L"/>
    <property type="match status" value="1"/>
</dbReference>
<dbReference type="GO" id="GO:0009982">
    <property type="term" value="F:pseudouridine synthase activity"/>
    <property type="evidence" value="ECO:0007669"/>
    <property type="project" value="InterPro"/>
</dbReference>
<dbReference type="PIRSF" id="PIRSF037016">
    <property type="entry name" value="Pseudouridin_synth_euk_prd"/>
    <property type="match status" value="1"/>
</dbReference>
<dbReference type="PROSITE" id="PS01268">
    <property type="entry name" value="UPF0024"/>
    <property type="match status" value="1"/>
</dbReference>
<accession>A0A4P9Z3F8</accession>
<gene>
    <name evidence="6" type="ORF">SYNPS1DRAFT_13251</name>
</gene>
<evidence type="ECO:0000256" key="3">
    <source>
        <dbReference type="ARBA" id="ARBA00023235"/>
    </source>
</evidence>
<dbReference type="GO" id="GO:0001522">
    <property type="term" value="P:pseudouridine synthesis"/>
    <property type="evidence" value="ECO:0007669"/>
    <property type="project" value="InterPro"/>
</dbReference>
<dbReference type="OrthoDB" id="447290at2759"/>
<evidence type="ECO:0000313" key="6">
    <source>
        <dbReference type="EMBL" id="RKP27064.1"/>
    </source>
</evidence>
<reference evidence="7" key="1">
    <citation type="journal article" date="2018" name="Nat. Microbiol.">
        <title>Leveraging single-cell genomics to expand the fungal tree of life.</title>
        <authorList>
            <person name="Ahrendt S.R."/>
            <person name="Quandt C.A."/>
            <person name="Ciobanu D."/>
            <person name="Clum A."/>
            <person name="Salamov A."/>
            <person name="Andreopoulos B."/>
            <person name="Cheng J.F."/>
            <person name="Woyke T."/>
            <person name="Pelin A."/>
            <person name="Henrissat B."/>
            <person name="Reynolds N.K."/>
            <person name="Benny G.L."/>
            <person name="Smith M.E."/>
            <person name="James T.Y."/>
            <person name="Grigoriev I.V."/>
        </authorList>
    </citation>
    <scope>NUCLEOTIDE SEQUENCE [LARGE SCALE GENOMIC DNA]</scope>
    <source>
        <strain evidence="7">Benny S71-1</strain>
    </source>
</reference>
<keyword evidence="2" id="KW-0819">tRNA processing</keyword>
<name>A0A4P9Z3F8_9FUNG</name>
<dbReference type="NCBIfam" id="TIGR00094">
    <property type="entry name" value="tRNA_TruD_broad"/>
    <property type="match status" value="1"/>
</dbReference>
<dbReference type="CDD" id="cd02576">
    <property type="entry name" value="PseudoU_synth_ScPUS7"/>
    <property type="match status" value="1"/>
</dbReference>
<dbReference type="SUPFAM" id="SSF55120">
    <property type="entry name" value="Pseudouridine synthase"/>
    <property type="match status" value="1"/>
</dbReference>
<dbReference type="GO" id="GO:0005634">
    <property type="term" value="C:nucleus"/>
    <property type="evidence" value="ECO:0007669"/>
    <property type="project" value="TreeGrafter"/>
</dbReference>
<dbReference type="GO" id="GO:0008033">
    <property type="term" value="P:tRNA processing"/>
    <property type="evidence" value="ECO:0007669"/>
    <property type="project" value="UniProtKB-KW"/>
</dbReference>
<evidence type="ECO:0000256" key="1">
    <source>
        <dbReference type="ARBA" id="ARBA00007953"/>
    </source>
</evidence>
<evidence type="ECO:0000259" key="5">
    <source>
        <dbReference type="PROSITE" id="PS50984"/>
    </source>
</evidence>
<dbReference type="FunFam" id="3.30.2350.20:FF:000003">
    <property type="entry name" value="Pseudouridylate synthase 7 homolog"/>
    <property type="match status" value="1"/>
</dbReference>
<dbReference type="EMBL" id="KZ989278">
    <property type="protein sequence ID" value="RKP27064.1"/>
    <property type="molecule type" value="Genomic_DNA"/>
</dbReference>
<comment type="similarity">
    <text evidence="1">Belongs to the pseudouridine synthase TruD family.</text>
</comment>